<keyword evidence="2" id="KW-0808">Transferase</keyword>
<dbReference type="Proteomes" id="UP000304864">
    <property type="component" value="Chromosome"/>
</dbReference>
<dbReference type="PANTHER" id="PTHR22916">
    <property type="entry name" value="GLYCOSYLTRANSFERASE"/>
    <property type="match status" value="1"/>
</dbReference>
<dbReference type="PANTHER" id="PTHR22916:SF3">
    <property type="entry name" value="UDP-GLCNAC:BETAGAL BETA-1,3-N-ACETYLGLUCOSAMINYLTRANSFERASE-LIKE PROTEIN 1"/>
    <property type="match status" value="1"/>
</dbReference>
<dbReference type="OrthoDB" id="9802649at2"/>
<keyword evidence="3" id="KW-1185">Reference proteome</keyword>
<proteinExistence type="predicted"/>
<dbReference type="Pfam" id="PF00535">
    <property type="entry name" value="Glycos_transf_2"/>
    <property type="match status" value="1"/>
</dbReference>
<evidence type="ECO:0000259" key="1">
    <source>
        <dbReference type="Pfam" id="PF00535"/>
    </source>
</evidence>
<dbReference type="AlphaFoldDB" id="A0A4P9K5M5"/>
<gene>
    <name evidence="2" type="ORF">FE785_02400</name>
</gene>
<dbReference type="InterPro" id="IPR029044">
    <property type="entry name" value="Nucleotide-diphossugar_trans"/>
</dbReference>
<sequence>MEDLMPSSPLVSVLIPSYNHGGFIKEAIVSVINQSYKNIELIIIDDGSLDNSVDVINEMLEQCESRFVNFQLIARANKGLSATLNEGLNRSKGKYFTSLASDDVFLPNKVEQQVNVMEANPYIDMLFGGMQVIDDSSLVLKTYNVPERVYEFNDFILQDYFLPSVTLMYRLDRVLSIGGYEDNIAVDDWYMWLKASSAGLKLKSVPQVFSQYRRHENNFSKQAEAMWRSKLLILASYKQHPLYELAVSISKIIYAGELIKLSRRKALKVFWNALKKHPSLIRHRRFYVFWIKFFLPKSKLRAL</sequence>
<protein>
    <submittedName>
        <fullName evidence="2">Glycosyltransferase</fullName>
    </submittedName>
</protein>
<evidence type="ECO:0000313" key="2">
    <source>
        <dbReference type="EMBL" id="QCU89566.1"/>
    </source>
</evidence>
<dbReference type="InterPro" id="IPR001173">
    <property type="entry name" value="Glyco_trans_2-like"/>
</dbReference>
<dbReference type="KEGG" id="thig:FE785_02400"/>
<accession>A0A4P9K5M5</accession>
<feature type="domain" description="Glycosyltransferase 2-like" evidence="1">
    <location>
        <begin position="12"/>
        <end position="144"/>
    </location>
</feature>
<dbReference type="Gene3D" id="3.90.550.10">
    <property type="entry name" value="Spore Coat Polysaccharide Biosynthesis Protein SpsA, Chain A"/>
    <property type="match status" value="1"/>
</dbReference>
<dbReference type="GO" id="GO:0016758">
    <property type="term" value="F:hexosyltransferase activity"/>
    <property type="evidence" value="ECO:0007669"/>
    <property type="project" value="UniProtKB-ARBA"/>
</dbReference>
<organism evidence="2 3">
    <name type="scientific">Thiomicrorhabdus sediminis</name>
    <dbReference type="NCBI Taxonomy" id="2580412"/>
    <lineage>
        <taxon>Bacteria</taxon>
        <taxon>Pseudomonadati</taxon>
        <taxon>Pseudomonadota</taxon>
        <taxon>Gammaproteobacteria</taxon>
        <taxon>Thiotrichales</taxon>
        <taxon>Piscirickettsiaceae</taxon>
        <taxon>Thiomicrorhabdus</taxon>
    </lineage>
</organism>
<dbReference type="EMBL" id="CP040602">
    <property type="protein sequence ID" value="QCU89566.1"/>
    <property type="molecule type" value="Genomic_DNA"/>
</dbReference>
<dbReference type="SUPFAM" id="SSF53448">
    <property type="entry name" value="Nucleotide-diphospho-sugar transferases"/>
    <property type="match status" value="1"/>
</dbReference>
<reference evidence="2 3" key="1">
    <citation type="submission" date="2019-05" db="EMBL/GenBank/DDBJ databases">
        <title>Thiomicrorhabdus sediminis sp. nov, a novel sulfur-oxidizing bacterium isolated from coastal sediment.</title>
        <authorList>
            <person name="Liu X."/>
        </authorList>
    </citation>
    <scope>NUCLEOTIDE SEQUENCE [LARGE SCALE GENOMIC DNA]</scope>
    <source>
        <strain evidence="2 3">G1</strain>
    </source>
</reference>
<evidence type="ECO:0000313" key="3">
    <source>
        <dbReference type="Proteomes" id="UP000304864"/>
    </source>
</evidence>
<name>A0A4P9K5M5_9GAMM</name>